<sequence>MTSVGMPVSYHRFFMVFHSYRPCPPANGCKVALQAFHIPLLYLDTAFILTAVSFFAMQMHNKMAMCRLWRHALELKRVAVPLHMRKTSSVAYFAYDCGASEAHEVLYFSITPRGCNFEGFQPFQTICKKWPVMPDKSTGFVL</sequence>
<accession>A0A1Y4MTN3</accession>
<keyword evidence="1" id="KW-1133">Transmembrane helix</keyword>
<gene>
    <name evidence="2" type="ORF">B5F11_06240</name>
</gene>
<evidence type="ECO:0000313" key="2">
    <source>
        <dbReference type="EMBL" id="OUP70232.1"/>
    </source>
</evidence>
<reference evidence="3" key="1">
    <citation type="submission" date="2017-04" db="EMBL/GenBank/DDBJ databases">
        <title>Function of individual gut microbiota members based on whole genome sequencing of pure cultures obtained from chicken caecum.</title>
        <authorList>
            <person name="Medvecky M."/>
            <person name="Cejkova D."/>
            <person name="Polansky O."/>
            <person name="Karasova D."/>
            <person name="Kubasova T."/>
            <person name="Cizek A."/>
            <person name="Rychlik I."/>
        </authorList>
    </citation>
    <scope>NUCLEOTIDE SEQUENCE [LARGE SCALE GENOMIC DNA]</scope>
    <source>
        <strain evidence="3">An175</strain>
    </source>
</reference>
<comment type="caution">
    <text evidence="2">The sequence shown here is derived from an EMBL/GenBank/DDBJ whole genome shotgun (WGS) entry which is preliminary data.</text>
</comment>
<feature type="transmembrane region" description="Helical" evidence="1">
    <location>
        <begin position="40"/>
        <end position="57"/>
    </location>
</feature>
<keyword evidence="1" id="KW-0472">Membrane</keyword>
<dbReference type="Proteomes" id="UP000196386">
    <property type="component" value="Unassembled WGS sequence"/>
</dbReference>
<protein>
    <submittedName>
        <fullName evidence="2">Uncharacterized protein</fullName>
    </submittedName>
</protein>
<keyword evidence="1" id="KW-0812">Transmembrane</keyword>
<dbReference type="AlphaFoldDB" id="A0A1Y4MTN3"/>
<proteinExistence type="predicted"/>
<evidence type="ECO:0000313" key="3">
    <source>
        <dbReference type="Proteomes" id="UP000196386"/>
    </source>
</evidence>
<organism evidence="2 3">
    <name type="scientific">Anaerotruncus colihominis</name>
    <dbReference type="NCBI Taxonomy" id="169435"/>
    <lineage>
        <taxon>Bacteria</taxon>
        <taxon>Bacillati</taxon>
        <taxon>Bacillota</taxon>
        <taxon>Clostridia</taxon>
        <taxon>Eubacteriales</taxon>
        <taxon>Oscillospiraceae</taxon>
        <taxon>Anaerotruncus</taxon>
    </lineage>
</organism>
<name>A0A1Y4MTN3_9FIRM</name>
<evidence type="ECO:0000256" key="1">
    <source>
        <dbReference type="SAM" id="Phobius"/>
    </source>
</evidence>
<dbReference type="EMBL" id="NFKP01000005">
    <property type="protein sequence ID" value="OUP70232.1"/>
    <property type="molecule type" value="Genomic_DNA"/>
</dbReference>